<dbReference type="STRING" id="105231.A0A1Y1I163"/>
<dbReference type="Pfam" id="PF13460">
    <property type="entry name" value="NAD_binding_10"/>
    <property type="match status" value="1"/>
</dbReference>
<dbReference type="SUPFAM" id="SSF51735">
    <property type="entry name" value="NAD(P)-binding Rossmann-fold domains"/>
    <property type="match status" value="1"/>
</dbReference>
<evidence type="ECO:0000313" key="3">
    <source>
        <dbReference type="Proteomes" id="UP000054558"/>
    </source>
</evidence>
<sequence length="250" mass="26748">MQAQLEVPRKVLVVGSSSGVGLQVTKALLSAKPKFEVYALVRNEEKTAAAIGPEASRVKFVTGDVTNPDALQSACAGKDAVVCAVGARQGWRLPLFGLDQQTPRKVDFEGVTHLVSAAAAARVPRFVLISSAAVTRPFSFIHILLNTMAGRVLHWKLLGENYLRKTYGRDGLGYYVIRPGGLNDNEGAKAGIIMDQGDKTLGMVSRADVAAVAVGCLEGLSPDNVTFEVVNDKQNPYSDLQPLFAKLHSD</sequence>
<keyword evidence="3" id="KW-1185">Reference proteome</keyword>
<dbReference type="OMA" id="HRRYVAM"/>
<reference evidence="2 3" key="1">
    <citation type="journal article" date="2014" name="Nat. Commun.">
        <title>Klebsormidium flaccidum genome reveals primary factors for plant terrestrial adaptation.</title>
        <authorList>
            <person name="Hori K."/>
            <person name="Maruyama F."/>
            <person name="Fujisawa T."/>
            <person name="Togashi T."/>
            <person name="Yamamoto N."/>
            <person name="Seo M."/>
            <person name="Sato S."/>
            <person name="Yamada T."/>
            <person name="Mori H."/>
            <person name="Tajima N."/>
            <person name="Moriyama T."/>
            <person name="Ikeuchi M."/>
            <person name="Watanabe M."/>
            <person name="Wada H."/>
            <person name="Kobayashi K."/>
            <person name="Saito M."/>
            <person name="Masuda T."/>
            <person name="Sasaki-Sekimoto Y."/>
            <person name="Mashiguchi K."/>
            <person name="Awai K."/>
            <person name="Shimojima M."/>
            <person name="Masuda S."/>
            <person name="Iwai M."/>
            <person name="Nobusawa T."/>
            <person name="Narise T."/>
            <person name="Kondo S."/>
            <person name="Saito H."/>
            <person name="Sato R."/>
            <person name="Murakawa M."/>
            <person name="Ihara Y."/>
            <person name="Oshima-Yamada Y."/>
            <person name="Ohtaka K."/>
            <person name="Satoh M."/>
            <person name="Sonobe K."/>
            <person name="Ishii M."/>
            <person name="Ohtani R."/>
            <person name="Kanamori-Sato M."/>
            <person name="Honoki R."/>
            <person name="Miyazaki D."/>
            <person name="Mochizuki H."/>
            <person name="Umetsu J."/>
            <person name="Higashi K."/>
            <person name="Shibata D."/>
            <person name="Kamiya Y."/>
            <person name="Sato N."/>
            <person name="Nakamura Y."/>
            <person name="Tabata S."/>
            <person name="Ida S."/>
            <person name="Kurokawa K."/>
            <person name="Ohta H."/>
        </authorList>
    </citation>
    <scope>NUCLEOTIDE SEQUENCE [LARGE SCALE GENOMIC DNA]</scope>
    <source>
        <strain evidence="2 3">NIES-2285</strain>
    </source>
</reference>
<dbReference type="InterPro" id="IPR016040">
    <property type="entry name" value="NAD(P)-bd_dom"/>
</dbReference>
<dbReference type="EMBL" id="DF237129">
    <property type="protein sequence ID" value="GAQ84203.1"/>
    <property type="molecule type" value="Genomic_DNA"/>
</dbReference>
<protein>
    <recommendedName>
        <fullName evidence="1">NAD(P)-binding domain-containing protein</fullName>
    </recommendedName>
</protein>
<dbReference type="PANTHER" id="PTHR15020:SF43">
    <property type="entry name" value="NAD(P)-BINDING DOMAIN-CONTAINING PROTEIN"/>
    <property type="match status" value="1"/>
</dbReference>
<dbReference type="Proteomes" id="UP000054558">
    <property type="component" value="Unassembled WGS sequence"/>
</dbReference>
<gene>
    <name evidence="2" type="ORF">KFL_001800110</name>
</gene>
<dbReference type="OrthoDB" id="419598at2759"/>
<dbReference type="Gene3D" id="3.40.50.720">
    <property type="entry name" value="NAD(P)-binding Rossmann-like Domain"/>
    <property type="match status" value="1"/>
</dbReference>
<proteinExistence type="predicted"/>
<feature type="domain" description="NAD(P)-binding" evidence="1">
    <location>
        <begin position="15"/>
        <end position="218"/>
    </location>
</feature>
<accession>A0A1Y1I163</accession>
<dbReference type="CDD" id="cd05243">
    <property type="entry name" value="SDR_a5"/>
    <property type="match status" value="1"/>
</dbReference>
<dbReference type="AlphaFoldDB" id="A0A1Y1I163"/>
<dbReference type="PANTHER" id="PTHR15020">
    <property type="entry name" value="FLAVIN REDUCTASE-RELATED"/>
    <property type="match status" value="1"/>
</dbReference>
<evidence type="ECO:0000259" key="1">
    <source>
        <dbReference type="Pfam" id="PF13460"/>
    </source>
</evidence>
<evidence type="ECO:0000313" key="2">
    <source>
        <dbReference type="EMBL" id="GAQ84203.1"/>
    </source>
</evidence>
<dbReference type="InterPro" id="IPR036291">
    <property type="entry name" value="NAD(P)-bd_dom_sf"/>
</dbReference>
<name>A0A1Y1I163_KLENI</name>
<organism evidence="2 3">
    <name type="scientific">Klebsormidium nitens</name>
    <name type="common">Green alga</name>
    <name type="synonym">Ulothrix nitens</name>
    <dbReference type="NCBI Taxonomy" id="105231"/>
    <lineage>
        <taxon>Eukaryota</taxon>
        <taxon>Viridiplantae</taxon>
        <taxon>Streptophyta</taxon>
        <taxon>Klebsormidiophyceae</taxon>
        <taxon>Klebsormidiales</taxon>
        <taxon>Klebsormidiaceae</taxon>
        <taxon>Klebsormidium</taxon>
    </lineage>
</organism>